<gene>
    <name evidence="3" type="ORF">RIF29_17295</name>
</gene>
<dbReference type="Proteomes" id="UP001372338">
    <property type="component" value="Unassembled WGS sequence"/>
</dbReference>
<evidence type="ECO:0000256" key="2">
    <source>
        <dbReference type="SAM" id="SignalP"/>
    </source>
</evidence>
<feature type="transmembrane region" description="Helical" evidence="1">
    <location>
        <begin position="119"/>
        <end position="144"/>
    </location>
</feature>
<comment type="caution">
    <text evidence="3">The sequence shown here is derived from an EMBL/GenBank/DDBJ whole genome shotgun (WGS) entry which is preliminary data.</text>
</comment>
<feature type="signal peptide" evidence="2">
    <location>
        <begin position="1"/>
        <end position="24"/>
    </location>
</feature>
<keyword evidence="1" id="KW-1133">Transmembrane helix</keyword>
<name>A0AAN9IKC4_CROPI</name>
<reference evidence="3 4" key="1">
    <citation type="submission" date="2024-01" db="EMBL/GenBank/DDBJ databases">
        <title>The genomes of 5 underutilized Papilionoideae crops provide insights into root nodulation and disease resistanc.</title>
        <authorList>
            <person name="Yuan L."/>
        </authorList>
    </citation>
    <scope>NUCLEOTIDE SEQUENCE [LARGE SCALE GENOMIC DNA]</scope>
    <source>
        <strain evidence="3">ZHUSHIDOU_FW_LH</strain>
        <tissue evidence="3">Leaf</tissue>
    </source>
</reference>
<proteinExistence type="predicted"/>
<evidence type="ECO:0000313" key="3">
    <source>
        <dbReference type="EMBL" id="KAK7276161.1"/>
    </source>
</evidence>
<dbReference type="EMBL" id="JAYWIO010000003">
    <property type="protein sequence ID" value="KAK7276161.1"/>
    <property type="molecule type" value="Genomic_DNA"/>
</dbReference>
<evidence type="ECO:0000256" key="1">
    <source>
        <dbReference type="SAM" id="Phobius"/>
    </source>
</evidence>
<feature type="chain" id="PRO_5042833070" description="Transmembrane protein" evidence="2">
    <location>
        <begin position="25"/>
        <end position="190"/>
    </location>
</feature>
<dbReference type="PANTHER" id="PTHR35107:SF2">
    <property type="entry name" value="EXPRESSED PROTEIN"/>
    <property type="match status" value="1"/>
</dbReference>
<keyword evidence="2" id="KW-0732">Signal</keyword>
<evidence type="ECO:0000313" key="4">
    <source>
        <dbReference type="Proteomes" id="UP001372338"/>
    </source>
</evidence>
<keyword evidence="1" id="KW-0472">Membrane</keyword>
<dbReference type="PANTHER" id="PTHR35107">
    <property type="entry name" value="EXPRESSED PROTEIN"/>
    <property type="match status" value="1"/>
</dbReference>
<dbReference type="AlphaFoldDB" id="A0AAN9IKC4"/>
<protein>
    <recommendedName>
        <fullName evidence="5">Transmembrane protein</fullName>
    </recommendedName>
</protein>
<sequence>MAQLLRLHFAVLIGLLSLSLSATARPCRTFLISSYSFSLPSDQDNPSSSSSSATFATFTEIRSFVPLHISPVKPSFSDRIFVDLPVDNNNAVEIDHHRRAPFGFSPNDISSLRDRTKDILSVVVALLFGVGCGALTAATMYLAWSMFANRFEEHGSPYDYFLDDNNNDDDEKMSAKKIGYEKIPDAKEAV</sequence>
<keyword evidence="1" id="KW-0812">Transmembrane</keyword>
<organism evidence="3 4">
    <name type="scientific">Crotalaria pallida</name>
    <name type="common">Smooth rattlebox</name>
    <name type="synonym">Crotalaria striata</name>
    <dbReference type="NCBI Taxonomy" id="3830"/>
    <lineage>
        <taxon>Eukaryota</taxon>
        <taxon>Viridiplantae</taxon>
        <taxon>Streptophyta</taxon>
        <taxon>Embryophyta</taxon>
        <taxon>Tracheophyta</taxon>
        <taxon>Spermatophyta</taxon>
        <taxon>Magnoliopsida</taxon>
        <taxon>eudicotyledons</taxon>
        <taxon>Gunneridae</taxon>
        <taxon>Pentapetalae</taxon>
        <taxon>rosids</taxon>
        <taxon>fabids</taxon>
        <taxon>Fabales</taxon>
        <taxon>Fabaceae</taxon>
        <taxon>Papilionoideae</taxon>
        <taxon>50 kb inversion clade</taxon>
        <taxon>genistoids sensu lato</taxon>
        <taxon>core genistoids</taxon>
        <taxon>Crotalarieae</taxon>
        <taxon>Crotalaria</taxon>
    </lineage>
</organism>
<accession>A0AAN9IKC4</accession>
<evidence type="ECO:0008006" key="5">
    <source>
        <dbReference type="Google" id="ProtNLM"/>
    </source>
</evidence>
<keyword evidence="4" id="KW-1185">Reference proteome</keyword>